<reference evidence="1" key="1">
    <citation type="submission" date="2015-07" db="EMBL/GenBank/DDBJ databases">
        <title>Adaptation to a free-living lifestyle via gene acquisitions in the diplomonad Trepomonas sp. PC1.</title>
        <authorList>
            <person name="Xu F."/>
            <person name="Jerlstrom-Hultqvist J."/>
            <person name="Kolisko M."/>
            <person name="Simpson A.G.B."/>
            <person name="Roger A.J."/>
            <person name="Svard S.G."/>
            <person name="Andersson J.O."/>
        </authorList>
    </citation>
    <scope>NUCLEOTIDE SEQUENCE</scope>
    <source>
        <strain evidence="1">PC1</strain>
    </source>
</reference>
<name>A0A146JZ66_9EUKA</name>
<dbReference type="EMBL" id="GDID01007812">
    <property type="protein sequence ID" value="JAP88794.1"/>
    <property type="molecule type" value="Transcribed_RNA"/>
</dbReference>
<accession>A0A146JZ66</accession>
<proteinExistence type="predicted"/>
<protein>
    <submittedName>
        <fullName evidence="1">Uncharacterized protein</fullName>
    </submittedName>
</protein>
<sequence length="314" mass="37273">AKSVPNKFQTQVQGQITDQQCIKSRHLMQRLERQSNYISCLKQQARIARKTVNDAIQDVGADMQKKFNEQQTMMQKRKTALQIINKIKNRPKNFGINVGQMDNLIRQLDITEEDEDIWYIKNIKKFPQLKKFELNEFNAMAEFTETLNSNFTNKLENQLLKLTKKPFSSQPRHRVYAIEEHYVDEPKSRVLNDKVIYCSRAPPSVPYPVLNTIDIQKKLSFDLKRGMYNIQQQTFNTEIPEQNIQKSKSVQETKRQIRDLVKQNAEERNANEYIGEIQHDFKSHFNKIDNIAELLSYKQCKFRRRRQMKQQVDQ</sequence>
<gene>
    <name evidence="1" type="ORF">TPC1_31711</name>
</gene>
<organism evidence="1">
    <name type="scientific">Trepomonas sp. PC1</name>
    <dbReference type="NCBI Taxonomy" id="1076344"/>
    <lineage>
        <taxon>Eukaryota</taxon>
        <taxon>Metamonada</taxon>
        <taxon>Diplomonadida</taxon>
        <taxon>Hexamitidae</taxon>
        <taxon>Hexamitinae</taxon>
        <taxon>Trepomonas</taxon>
    </lineage>
</organism>
<evidence type="ECO:0000313" key="1">
    <source>
        <dbReference type="EMBL" id="JAP88794.1"/>
    </source>
</evidence>
<dbReference type="AlphaFoldDB" id="A0A146JZ66"/>
<feature type="non-terminal residue" evidence="1">
    <location>
        <position position="1"/>
    </location>
</feature>